<feature type="repeat" description="HEAT" evidence="3">
    <location>
        <begin position="682"/>
        <end position="720"/>
    </location>
</feature>
<dbReference type="InterPro" id="IPR000357">
    <property type="entry name" value="HEAT"/>
</dbReference>
<dbReference type="Proteomes" id="UP001234989">
    <property type="component" value="Chromosome 4"/>
</dbReference>
<feature type="transmembrane region" description="Helical" evidence="4">
    <location>
        <begin position="161"/>
        <end position="179"/>
    </location>
</feature>
<dbReference type="GO" id="GO:0019888">
    <property type="term" value="F:protein phosphatase regulator activity"/>
    <property type="evidence" value="ECO:0007669"/>
    <property type="project" value="TreeGrafter"/>
</dbReference>
<feature type="transmembrane region" description="Helical" evidence="4">
    <location>
        <begin position="130"/>
        <end position="149"/>
    </location>
</feature>
<feature type="transmembrane region" description="Helical" evidence="4">
    <location>
        <begin position="92"/>
        <end position="110"/>
    </location>
</feature>
<feature type="transmembrane region" description="Helical" evidence="4">
    <location>
        <begin position="191"/>
        <end position="210"/>
    </location>
</feature>
<dbReference type="GO" id="GO:0005829">
    <property type="term" value="C:cytosol"/>
    <property type="evidence" value="ECO:0007669"/>
    <property type="project" value="TreeGrafter"/>
</dbReference>
<dbReference type="InterPro" id="IPR021133">
    <property type="entry name" value="HEAT_type_2"/>
</dbReference>
<evidence type="ECO:0000256" key="4">
    <source>
        <dbReference type="SAM" id="Phobius"/>
    </source>
</evidence>
<proteinExistence type="inferred from homology"/>
<organism evidence="6 7">
    <name type="scientific">Solanum verrucosum</name>
    <dbReference type="NCBI Taxonomy" id="315347"/>
    <lineage>
        <taxon>Eukaryota</taxon>
        <taxon>Viridiplantae</taxon>
        <taxon>Streptophyta</taxon>
        <taxon>Embryophyta</taxon>
        <taxon>Tracheophyta</taxon>
        <taxon>Spermatophyta</taxon>
        <taxon>Magnoliopsida</taxon>
        <taxon>eudicotyledons</taxon>
        <taxon>Gunneridae</taxon>
        <taxon>Pentapetalae</taxon>
        <taxon>asterids</taxon>
        <taxon>lamiids</taxon>
        <taxon>Solanales</taxon>
        <taxon>Solanaceae</taxon>
        <taxon>Solanoideae</taxon>
        <taxon>Solaneae</taxon>
        <taxon>Solanum</taxon>
    </lineage>
</organism>
<evidence type="ECO:0000256" key="1">
    <source>
        <dbReference type="ARBA" id="ARBA00022737"/>
    </source>
</evidence>
<dbReference type="GO" id="GO:0005634">
    <property type="term" value="C:nucleus"/>
    <property type="evidence" value="ECO:0007669"/>
    <property type="project" value="TreeGrafter"/>
</dbReference>
<sequence>MPAATLLCTKTFIYGNQSVIHGRQEYNSAFGRNVKLSETSALLGLKLKVKKSIQLGRRRPVFTTRAGGGGGGGGGVDSIIERDDKLRKLTQAILWTAEGVYVLWLFLLPYAPGDPVWAISSETVNDLVGLSLNFFFILPLLNAGGIHLIEAPVLHPMSEGLFNFVIGWTFMFAPLLFSDHKRDRFKGSLDLLWGFQMFLTNTFLIPYMAFRLNKSDSEYPPRATSQLGSIMTRGASVVGLVGGAACLLSTFWAFYGRGDGDFWSISDRWEFLLSYLSSERLAYAFIWDICLYIIFQPWLIGDNLQNIQEDKVGMVRYLRYVPVVGLVAYCLCNKTPLLNSPEIKGSKSPAAGETHFRCKGNTIYMSMAHLLLYPMVLDELKNDDIQLRLNSIRRLSSIACQLGEDRTRRELIPFLCRNTDDEDEVLLAMSEELGGFIPYVGGVEHAHVLLPLLGTLCTVEEICVRDKAVESLCRIGSQMRESDLIDRFVSLVKRLAAGEWFTARVSACGLFHIAYPSSPEMLKAELRSIYSQLSQDDMPMVRRSAAANLGKFAATIEPAYLKTDIMTMFEDLTQDDQDSVRLLAVEGCAALGKLQDPQDCVAHILPVIVNFSQDKSWRVRYMVANQLYELCEAVGPETIRMDLVPAYVRLLRDNEAEVRIAAAGKATIFSQILSPEFSLQHILPCVKELSSDSSQHVRSALASVIMGMAPVLGKDATIEHLLPIFLSLLKDEFPDVRLNIISKLDQVNQVIGIDLLSQSLLPAIVELAKDRHWRVRLAIIEYIPLLASQLGVGFFDDKLGTLCMQWLQDEVDMVQVYSIRDAAANNLKHLAEEFGPEWAIQHIIPQVLDVINNSHYLYRMTILGAISLLAPVMGSEITCSKLLPVVITAAKDRVPNVKFNVAKVLQSLIPVVDQSVAEKTIHSSLVELAEDPDVDVRFYASQALQSIDDVMMSS</sequence>
<feature type="repeat" description="HEAT" evidence="3">
    <location>
        <begin position="604"/>
        <end position="642"/>
    </location>
</feature>
<dbReference type="Pfam" id="PF02985">
    <property type="entry name" value="HEAT"/>
    <property type="match status" value="1"/>
</dbReference>
<feature type="transmembrane region" description="Helical" evidence="4">
    <location>
        <begin position="230"/>
        <end position="255"/>
    </location>
</feature>
<accession>A0AAF0TR40</accession>
<dbReference type="InterPro" id="IPR054573">
    <property type="entry name" value="PP2A/SF3B1-like_HEAT"/>
</dbReference>
<keyword evidence="1" id="KW-0677">Repeat</keyword>
<dbReference type="InterPro" id="IPR011989">
    <property type="entry name" value="ARM-like"/>
</dbReference>
<evidence type="ECO:0000256" key="3">
    <source>
        <dbReference type="PROSITE-ProRule" id="PRU00103"/>
    </source>
</evidence>
<dbReference type="PANTHER" id="PTHR10648">
    <property type="entry name" value="SERINE/THREONINE-PROTEIN PHOSPHATASE PP2A 65 KDA REGULATORY SUBUNIT"/>
    <property type="match status" value="1"/>
</dbReference>
<feature type="repeat" description="HEAT" evidence="3">
    <location>
        <begin position="721"/>
        <end position="759"/>
    </location>
</feature>
<reference evidence="6" key="1">
    <citation type="submission" date="2023-08" db="EMBL/GenBank/DDBJ databases">
        <title>A de novo genome assembly of Solanum verrucosum Schlechtendal, a Mexican diploid species geographically isolated from the other diploid A-genome species in potato relatives.</title>
        <authorList>
            <person name="Hosaka K."/>
        </authorList>
    </citation>
    <scope>NUCLEOTIDE SEQUENCE</scope>
    <source>
        <tissue evidence="6">Young leaves</tissue>
    </source>
</reference>
<evidence type="ECO:0000313" key="7">
    <source>
        <dbReference type="Proteomes" id="UP001234989"/>
    </source>
</evidence>
<dbReference type="InterPro" id="IPR051023">
    <property type="entry name" value="PP2A_Regulatory_Subunit_A"/>
</dbReference>
<dbReference type="AlphaFoldDB" id="A0AAF0TR40"/>
<evidence type="ECO:0000313" key="6">
    <source>
        <dbReference type="EMBL" id="WMV22780.1"/>
    </source>
</evidence>
<keyword evidence="4" id="KW-1133">Transmembrane helix</keyword>
<feature type="domain" description="Phosphatase PP2A regulatory subunit A/Splicing factor 3B subunit 1-like HEAT repeat" evidence="5">
    <location>
        <begin position="637"/>
        <end position="713"/>
    </location>
</feature>
<dbReference type="GO" id="GO:0000159">
    <property type="term" value="C:protein phosphatase type 2A complex"/>
    <property type="evidence" value="ECO:0007669"/>
    <property type="project" value="UniProtKB-ARBA"/>
</dbReference>
<feature type="repeat" description="HEAT" evidence="3">
    <location>
        <begin position="760"/>
        <end position="798"/>
    </location>
</feature>
<keyword evidence="4" id="KW-0812">Transmembrane</keyword>
<dbReference type="SUPFAM" id="SSF48371">
    <property type="entry name" value="ARM repeat"/>
    <property type="match status" value="1"/>
</dbReference>
<dbReference type="EMBL" id="CP133615">
    <property type="protein sequence ID" value="WMV22780.1"/>
    <property type="molecule type" value="Genomic_DNA"/>
</dbReference>
<feature type="repeat" description="HEAT" evidence="3">
    <location>
        <begin position="921"/>
        <end position="954"/>
    </location>
</feature>
<dbReference type="Gene3D" id="1.25.10.10">
    <property type="entry name" value="Leucine-rich Repeat Variant"/>
    <property type="match status" value="1"/>
</dbReference>
<name>A0AAF0TR40_SOLVR</name>
<keyword evidence="7" id="KW-1185">Reference proteome</keyword>
<feature type="repeat" description="HEAT" evidence="3">
    <location>
        <begin position="882"/>
        <end position="920"/>
    </location>
</feature>
<evidence type="ECO:0000256" key="2">
    <source>
        <dbReference type="ARBA" id="ARBA00038332"/>
    </source>
</evidence>
<keyword evidence="4" id="KW-0472">Membrane</keyword>
<evidence type="ECO:0000259" key="5">
    <source>
        <dbReference type="Pfam" id="PF22646"/>
    </source>
</evidence>
<feature type="repeat" description="HEAT" evidence="3">
    <location>
        <begin position="372"/>
        <end position="410"/>
    </location>
</feature>
<comment type="similarity">
    <text evidence="2">Belongs to the phosphatase 2A regulatory subunit A family.</text>
</comment>
<feature type="repeat" description="HEAT" evidence="3">
    <location>
        <begin position="643"/>
        <end position="681"/>
    </location>
</feature>
<feature type="repeat" description="HEAT" evidence="3">
    <location>
        <begin position="843"/>
        <end position="881"/>
    </location>
</feature>
<dbReference type="InterPro" id="IPR016024">
    <property type="entry name" value="ARM-type_fold"/>
</dbReference>
<dbReference type="PROSITE" id="PS50077">
    <property type="entry name" value="HEAT_REPEAT"/>
    <property type="match status" value="10"/>
</dbReference>
<dbReference type="PANTHER" id="PTHR10648:SF36">
    <property type="entry name" value="SERINE_THREONINE-PROTEIN PHOSPHATASE 2A 65 KDA REGULATORY SUBUNIT A BETA ISOFORM-RELATED"/>
    <property type="match status" value="1"/>
</dbReference>
<gene>
    <name evidence="6" type="ORF">MTR67_016165</name>
</gene>
<dbReference type="FunFam" id="1.25.10.10:FF:000062">
    <property type="entry name" value="Serine/threonine-protein phosphatase 2A regulatory subunit A alpha isoform"/>
    <property type="match status" value="1"/>
</dbReference>
<dbReference type="Pfam" id="PF22646">
    <property type="entry name" value="PPP2R1A-like_HEAT"/>
    <property type="match status" value="1"/>
</dbReference>
<protein>
    <recommendedName>
        <fullName evidence="5">Phosphatase PP2A regulatory subunit A/Splicing factor 3B subunit 1-like HEAT repeat domain-containing protein</fullName>
    </recommendedName>
</protein>
<feature type="repeat" description="HEAT" evidence="3">
    <location>
        <begin position="526"/>
        <end position="564"/>
    </location>
</feature>